<comment type="caution">
    <text evidence="1">The sequence shown here is derived from an EMBL/GenBank/DDBJ whole genome shotgun (WGS) entry which is preliminary data.</text>
</comment>
<name>A0ABY1SJ70_9FLAO</name>
<accession>A0ABY1SJ70</accession>
<gene>
    <name evidence="1" type="ORF">SAMN04488009_2659</name>
</gene>
<sequence>MNSRFASMLITFTVINQSTIDFDSLLCFEWNLNLIWSKLSNSRPHTTSKTMIISITQLCDVSLKRSMIF</sequence>
<evidence type="ECO:0000313" key="1">
    <source>
        <dbReference type="EMBL" id="SNR58762.1"/>
    </source>
</evidence>
<protein>
    <submittedName>
        <fullName evidence="1">Uncharacterized protein</fullName>
    </submittedName>
</protein>
<evidence type="ECO:0000313" key="2">
    <source>
        <dbReference type="Proteomes" id="UP000198337"/>
    </source>
</evidence>
<keyword evidence="2" id="KW-1185">Reference proteome</keyword>
<dbReference type="Proteomes" id="UP000198337">
    <property type="component" value="Unassembled WGS sequence"/>
</dbReference>
<proteinExistence type="predicted"/>
<organism evidence="1 2">
    <name type="scientific">Maribacter sedimenticola</name>
    <dbReference type="NCBI Taxonomy" id="228956"/>
    <lineage>
        <taxon>Bacteria</taxon>
        <taxon>Pseudomonadati</taxon>
        <taxon>Bacteroidota</taxon>
        <taxon>Flavobacteriia</taxon>
        <taxon>Flavobacteriales</taxon>
        <taxon>Flavobacteriaceae</taxon>
        <taxon>Maribacter</taxon>
    </lineage>
</organism>
<reference evidence="1 2" key="1">
    <citation type="submission" date="2017-06" db="EMBL/GenBank/DDBJ databases">
        <authorList>
            <person name="Varghese N."/>
            <person name="Submissions S."/>
        </authorList>
    </citation>
    <scope>NUCLEOTIDE SEQUENCE [LARGE SCALE GENOMIC DNA]</scope>
    <source>
        <strain evidence="1 2">DSM 19840</strain>
    </source>
</reference>
<dbReference type="EMBL" id="FZNV01000003">
    <property type="protein sequence ID" value="SNR58762.1"/>
    <property type="molecule type" value="Genomic_DNA"/>
</dbReference>